<accession>A0A6H0XJZ4</accession>
<dbReference type="Proteomes" id="UP000503462">
    <property type="component" value="Chromosome 1"/>
</dbReference>
<keyword evidence="2" id="KW-1185">Reference proteome</keyword>
<protein>
    <submittedName>
        <fullName evidence="1">Uncharacterized protein</fullName>
    </submittedName>
</protein>
<evidence type="ECO:0000313" key="2">
    <source>
        <dbReference type="Proteomes" id="UP000503462"/>
    </source>
</evidence>
<evidence type="ECO:0000313" key="1">
    <source>
        <dbReference type="EMBL" id="QIW95041.1"/>
    </source>
</evidence>
<proteinExistence type="predicted"/>
<reference evidence="1 2" key="1">
    <citation type="journal article" date="2016" name="Sci. Rep.">
        <title>Peltaster fructicola genome reveals evolution from an invasive phytopathogen to an ectophytic parasite.</title>
        <authorList>
            <person name="Xu C."/>
            <person name="Chen H."/>
            <person name="Gleason M.L."/>
            <person name="Xu J.R."/>
            <person name="Liu H."/>
            <person name="Zhang R."/>
            <person name="Sun G."/>
        </authorList>
    </citation>
    <scope>NUCLEOTIDE SEQUENCE [LARGE SCALE GENOMIC DNA]</scope>
    <source>
        <strain evidence="1 2">LNHT1506</strain>
    </source>
</reference>
<dbReference type="AlphaFoldDB" id="A0A6H0XJZ4"/>
<sequence length="69" mass="7419">MPAQTLEQPWKNIVDSAKVPISSTSEGTWLDSLDDGKDLAALSLTACIQASVKMNLTVTKKDKKVSEAN</sequence>
<dbReference type="EMBL" id="CP051139">
    <property type="protein sequence ID" value="QIW95041.1"/>
    <property type="molecule type" value="Genomic_DNA"/>
</dbReference>
<gene>
    <name evidence="1" type="ORF">AMS68_000559</name>
</gene>
<name>A0A6H0XJZ4_9PEZI</name>
<organism evidence="1 2">
    <name type="scientific">Peltaster fructicola</name>
    <dbReference type="NCBI Taxonomy" id="286661"/>
    <lineage>
        <taxon>Eukaryota</taxon>
        <taxon>Fungi</taxon>
        <taxon>Dikarya</taxon>
        <taxon>Ascomycota</taxon>
        <taxon>Pezizomycotina</taxon>
        <taxon>Dothideomycetes</taxon>
        <taxon>Dothideomycetes incertae sedis</taxon>
        <taxon>Peltaster</taxon>
    </lineage>
</organism>